<keyword evidence="5" id="KW-1185">Reference proteome</keyword>
<feature type="domain" description="ODAD1 central coiled coil region" evidence="3">
    <location>
        <begin position="157"/>
        <end position="426"/>
    </location>
</feature>
<feature type="coiled-coil region" evidence="2">
    <location>
        <begin position="160"/>
        <end position="243"/>
    </location>
</feature>
<dbReference type="GO" id="GO:0036158">
    <property type="term" value="P:outer dynein arm assembly"/>
    <property type="evidence" value="ECO:0007669"/>
    <property type="project" value="InterPro"/>
</dbReference>
<reference evidence="4" key="1">
    <citation type="submission" date="2023-08" db="EMBL/GenBank/DDBJ databases">
        <title>Pelteobagrus vachellii genome.</title>
        <authorList>
            <person name="Liu H."/>
        </authorList>
    </citation>
    <scope>NUCLEOTIDE SEQUENCE</scope>
    <source>
        <strain evidence="4">PRFRI_2022a</strain>
        <tissue evidence="4">Muscle</tissue>
    </source>
</reference>
<organism evidence="4 5">
    <name type="scientific">Tachysurus vachellii</name>
    <name type="common">Darkbarbel catfish</name>
    <name type="synonym">Pelteobagrus vachellii</name>
    <dbReference type="NCBI Taxonomy" id="175792"/>
    <lineage>
        <taxon>Eukaryota</taxon>
        <taxon>Metazoa</taxon>
        <taxon>Chordata</taxon>
        <taxon>Craniata</taxon>
        <taxon>Vertebrata</taxon>
        <taxon>Euteleostomi</taxon>
        <taxon>Actinopterygii</taxon>
        <taxon>Neopterygii</taxon>
        <taxon>Teleostei</taxon>
        <taxon>Ostariophysi</taxon>
        <taxon>Siluriformes</taxon>
        <taxon>Bagridae</taxon>
        <taxon>Tachysurus</taxon>
    </lineage>
</organism>
<dbReference type="PANTHER" id="PTHR46518:SF1">
    <property type="entry name" value="OUTER DYNEIN ARM-DOCKING COMPLEX SUBUNIT 3"/>
    <property type="match status" value="1"/>
</dbReference>
<sequence>MATFRSKNMVHDQISELQRKIQLLEGERSAQYESSQCLIKKNKEKILQFRHENKLLHRKLAEALAGDEQVIRDAFHARNSEKAAYRNMSAKAAVQVLDQKVCDKVKKLNALKHVTNTQRHRLEELNTEYNTVRATRPGLLTDGVAKNEVDFTDVQPQKNLRVLENRLEKAQLKCQETEHIMRSYQKLKEHLQEESLMFQSKLDELECEIIQQKQELKDLQLMNNNAHQAKDTAKAELQNQELMVYSERRERELILNRYKKHTEEQKTQTDRGERRAQRVALHTDDLSSEMQHSGTAEEVNYRTISSFEEAFIRITEATGVTDMQEVVDRFISQCDTYTHLEKMKVQNEHELQWLKEERDKVHTQYQDMKYSGETNLTNRRRMLEECVSQLQREQQRQDAAKETVERLTHTLSTVSNAVEHLCDRMQHITLQDDPKQRECVFPLPVLNLLQEAELKLMQLQDELQGHDVHTLIKEMEELEFYASIEGKLPDYNTRITLPDYQRADLHEEDADSEDDDCDVITRMSLKRQSQLIIDSRTKRKTRLRKRKSKLP</sequence>
<dbReference type="InterPro" id="IPR049258">
    <property type="entry name" value="ODAD1_CC"/>
</dbReference>
<dbReference type="EMBL" id="JAVHJS010000005">
    <property type="protein sequence ID" value="KAK2857332.1"/>
    <property type="molecule type" value="Genomic_DNA"/>
</dbReference>
<dbReference type="InterPro" id="IPR033192">
    <property type="entry name" value="ODAD3"/>
</dbReference>
<protein>
    <recommendedName>
        <fullName evidence="3">ODAD1 central coiled coil region domain-containing protein</fullName>
    </recommendedName>
</protein>
<evidence type="ECO:0000313" key="5">
    <source>
        <dbReference type="Proteomes" id="UP001187315"/>
    </source>
</evidence>
<dbReference type="Pfam" id="PF21773">
    <property type="entry name" value="ODAD1_CC"/>
    <property type="match status" value="1"/>
</dbReference>
<gene>
    <name evidence="4" type="ORF">Q7C36_005251</name>
</gene>
<evidence type="ECO:0000259" key="3">
    <source>
        <dbReference type="Pfam" id="PF21773"/>
    </source>
</evidence>
<dbReference type="GO" id="GO:0036064">
    <property type="term" value="C:ciliary basal body"/>
    <property type="evidence" value="ECO:0007669"/>
    <property type="project" value="TreeGrafter"/>
</dbReference>
<evidence type="ECO:0000313" key="4">
    <source>
        <dbReference type="EMBL" id="KAK2857332.1"/>
    </source>
</evidence>
<proteinExistence type="predicted"/>
<name>A0AA88NJT2_TACVA</name>
<dbReference type="GO" id="GO:0097542">
    <property type="term" value="C:ciliary tip"/>
    <property type="evidence" value="ECO:0007669"/>
    <property type="project" value="TreeGrafter"/>
</dbReference>
<evidence type="ECO:0000256" key="1">
    <source>
        <dbReference type="ARBA" id="ARBA00023054"/>
    </source>
</evidence>
<comment type="caution">
    <text evidence="4">The sequence shown here is derived from an EMBL/GenBank/DDBJ whole genome shotgun (WGS) entry which is preliminary data.</text>
</comment>
<dbReference type="GO" id="GO:0003341">
    <property type="term" value="P:cilium movement"/>
    <property type="evidence" value="ECO:0007669"/>
    <property type="project" value="InterPro"/>
</dbReference>
<dbReference type="AlphaFoldDB" id="A0AA88NJT2"/>
<dbReference type="PANTHER" id="PTHR46518">
    <property type="entry name" value="COILED-COIL DOMAIN-CONTAINING PROTEIN 151"/>
    <property type="match status" value="1"/>
</dbReference>
<feature type="coiled-coil region" evidence="2">
    <location>
        <begin position="373"/>
        <end position="410"/>
    </location>
</feature>
<accession>A0AA88NJT2</accession>
<dbReference type="Proteomes" id="UP001187315">
    <property type="component" value="Unassembled WGS sequence"/>
</dbReference>
<evidence type="ECO:0000256" key="2">
    <source>
        <dbReference type="SAM" id="Coils"/>
    </source>
</evidence>
<dbReference type="GO" id="GO:0035253">
    <property type="term" value="C:ciliary rootlet"/>
    <property type="evidence" value="ECO:0007669"/>
    <property type="project" value="TreeGrafter"/>
</dbReference>
<keyword evidence="1 2" id="KW-0175">Coiled coil</keyword>